<dbReference type="RefSeq" id="WP_241042044.1">
    <property type="nucleotide sequence ID" value="NZ_BAAAJF010000010.1"/>
</dbReference>
<name>A0ABS9TRT3_9PSEU</name>
<dbReference type="EMBL" id="JAKXMK010000041">
    <property type="protein sequence ID" value="MCH6171235.1"/>
    <property type="molecule type" value="Genomic_DNA"/>
</dbReference>
<reference evidence="1 2" key="1">
    <citation type="submission" date="2022-03" db="EMBL/GenBank/DDBJ databases">
        <title>Pseudonocardia alaer sp. nov., a novel actinomycete isolated from reed forest soil.</title>
        <authorList>
            <person name="Wang L."/>
        </authorList>
    </citation>
    <scope>NUCLEOTIDE SEQUENCE [LARGE SCALE GENOMIC DNA]</scope>
    <source>
        <strain evidence="1 2">Y-16303</strain>
    </source>
</reference>
<sequence length="90" mass="9365">MELVSTGALAKALGVSRAAVNRWVGTGLLVPDVTTPGGHHRWDVDRVREQLGGRDGVLGDAPGSRYAVVCAVAHHALSAPADATPRDTQE</sequence>
<organism evidence="1 2">
    <name type="scientific">Pseudonocardia alaniniphila</name>
    <dbReference type="NCBI Taxonomy" id="75291"/>
    <lineage>
        <taxon>Bacteria</taxon>
        <taxon>Bacillati</taxon>
        <taxon>Actinomycetota</taxon>
        <taxon>Actinomycetes</taxon>
        <taxon>Pseudonocardiales</taxon>
        <taxon>Pseudonocardiaceae</taxon>
        <taxon>Pseudonocardia</taxon>
    </lineage>
</organism>
<protein>
    <recommendedName>
        <fullName evidence="3">MerR-like DNA binding protein</fullName>
    </recommendedName>
</protein>
<comment type="caution">
    <text evidence="1">The sequence shown here is derived from an EMBL/GenBank/DDBJ whole genome shotgun (WGS) entry which is preliminary data.</text>
</comment>
<dbReference type="Proteomes" id="UP001299970">
    <property type="component" value="Unassembled WGS sequence"/>
</dbReference>
<proteinExistence type="predicted"/>
<evidence type="ECO:0008006" key="3">
    <source>
        <dbReference type="Google" id="ProtNLM"/>
    </source>
</evidence>
<dbReference type="SUPFAM" id="SSF46955">
    <property type="entry name" value="Putative DNA-binding domain"/>
    <property type="match status" value="1"/>
</dbReference>
<evidence type="ECO:0000313" key="2">
    <source>
        <dbReference type="Proteomes" id="UP001299970"/>
    </source>
</evidence>
<accession>A0ABS9TRT3</accession>
<gene>
    <name evidence="1" type="ORF">MMF94_36515</name>
</gene>
<evidence type="ECO:0000313" key="1">
    <source>
        <dbReference type="EMBL" id="MCH6171235.1"/>
    </source>
</evidence>
<dbReference type="InterPro" id="IPR009061">
    <property type="entry name" value="DNA-bd_dom_put_sf"/>
</dbReference>
<keyword evidence="2" id="KW-1185">Reference proteome</keyword>